<comment type="caution">
    <text evidence="7">The sequence shown here is derived from an EMBL/GenBank/DDBJ whole genome shotgun (WGS) entry which is preliminary data.</text>
</comment>
<keyword evidence="7" id="KW-0067">ATP-binding</keyword>
<feature type="transmembrane region" description="Helical" evidence="5">
    <location>
        <begin position="39"/>
        <end position="60"/>
    </location>
</feature>
<feature type="transmembrane region" description="Helical" evidence="5">
    <location>
        <begin position="187"/>
        <end position="208"/>
    </location>
</feature>
<gene>
    <name evidence="7" type="ORF">Lpp126_05245</name>
</gene>
<evidence type="ECO:0000256" key="4">
    <source>
        <dbReference type="ARBA" id="ARBA00023136"/>
    </source>
</evidence>
<evidence type="ECO:0000256" key="1">
    <source>
        <dbReference type="ARBA" id="ARBA00004651"/>
    </source>
</evidence>
<evidence type="ECO:0000313" key="7">
    <source>
        <dbReference type="EMBL" id="EPC82118.1"/>
    </source>
</evidence>
<sequence length="384" mass="43708">MTTFKDAEKKKPASNTAVRAFRVVRVIYQLDPAALPVEFMRALTTVGIPYLNIAFLGLVLNQLQQRAQFQHVMMLIALFLAVRFLLQLCSGWFSKLAEDHETSVKRRLDRVVTEKLLTVSYSTLQDPDMRKAYAGAQAGQSYNGGLSTIMKTGLQDFFSLIIAIGFGIATLISLMKPVASITWLNDVRYPLLILILLLFPVIVGTWSIHHSNRIQLKLIKTIIPHNRRFTYFFNFTENIFNHQVVRLYHATNLVMNRERETNDKVIQQVWDGEWQIAKYGHWPNLAIAVAVIGLYILVGAKALVGSLAIGSVMIAVGYFQQLMTAAYQFLQQVGMYVNMVDYLQFYVDFLALPDHEKSGSLPVEKRNDNEFAIQFHDVSFKYQG</sequence>
<name>S2SRM4_LACPA</name>
<accession>S2SRM4</accession>
<keyword evidence="7" id="KW-0547">Nucleotide-binding</keyword>
<evidence type="ECO:0000313" key="8">
    <source>
        <dbReference type="Proteomes" id="UP000014243"/>
    </source>
</evidence>
<comment type="subcellular location">
    <subcellularLocation>
        <location evidence="1">Cell membrane</location>
        <topology evidence="1">Multi-pass membrane protein</topology>
    </subcellularLocation>
</comment>
<keyword evidence="4 5" id="KW-0472">Membrane</keyword>
<dbReference type="InterPro" id="IPR036640">
    <property type="entry name" value="ABC1_TM_sf"/>
</dbReference>
<evidence type="ECO:0000256" key="3">
    <source>
        <dbReference type="ARBA" id="ARBA00022989"/>
    </source>
</evidence>
<proteinExistence type="predicted"/>
<dbReference type="GO" id="GO:0140359">
    <property type="term" value="F:ABC-type transporter activity"/>
    <property type="evidence" value="ECO:0007669"/>
    <property type="project" value="InterPro"/>
</dbReference>
<evidence type="ECO:0000259" key="6">
    <source>
        <dbReference type="PROSITE" id="PS50929"/>
    </source>
</evidence>
<keyword evidence="3 5" id="KW-1133">Transmembrane helix</keyword>
<evidence type="ECO:0000256" key="5">
    <source>
        <dbReference type="SAM" id="Phobius"/>
    </source>
</evidence>
<dbReference type="InterPro" id="IPR011527">
    <property type="entry name" value="ABC1_TM_dom"/>
</dbReference>
<feature type="non-terminal residue" evidence="7">
    <location>
        <position position="384"/>
    </location>
</feature>
<protein>
    <submittedName>
        <fullName evidence="7">Lipid A export ATP-binding/permease protein MsbA</fullName>
    </submittedName>
</protein>
<feature type="transmembrane region" description="Helical" evidence="5">
    <location>
        <begin position="72"/>
        <end position="93"/>
    </location>
</feature>
<dbReference type="Proteomes" id="UP000014243">
    <property type="component" value="Unassembled WGS sequence"/>
</dbReference>
<feature type="transmembrane region" description="Helical" evidence="5">
    <location>
        <begin position="286"/>
        <end position="319"/>
    </location>
</feature>
<dbReference type="GO" id="GO:0005524">
    <property type="term" value="F:ATP binding"/>
    <property type="evidence" value="ECO:0007669"/>
    <property type="project" value="UniProtKB-KW"/>
</dbReference>
<feature type="domain" description="ABC transmembrane type-1" evidence="6">
    <location>
        <begin position="42"/>
        <end position="338"/>
    </location>
</feature>
<reference evidence="7 8" key="1">
    <citation type="journal article" date="2013" name="PLoS ONE">
        <title>Lactobacillus paracasei comparative genomics: towards species pan-genome definition and exploitation of diversity.</title>
        <authorList>
            <person name="Smokvina T."/>
            <person name="Wels M."/>
            <person name="Polka J."/>
            <person name="Chervaux C."/>
            <person name="Brisse S."/>
            <person name="Boekhorst J."/>
            <person name="van Hylckama Vlieg J.E."/>
            <person name="Siezen R.J."/>
        </authorList>
    </citation>
    <scope>NUCLEOTIDE SEQUENCE [LARGE SCALE GENOMIC DNA]</scope>
    <source>
        <strain evidence="7 8">Lpp126</strain>
    </source>
</reference>
<dbReference type="AlphaFoldDB" id="S2SRM4"/>
<organism evidence="7 8">
    <name type="scientific">Lacticaseibacillus paracasei subsp. paracasei Lpp126</name>
    <dbReference type="NCBI Taxonomy" id="1256206"/>
    <lineage>
        <taxon>Bacteria</taxon>
        <taxon>Bacillati</taxon>
        <taxon>Bacillota</taxon>
        <taxon>Bacilli</taxon>
        <taxon>Lactobacillales</taxon>
        <taxon>Lactobacillaceae</taxon>
        <taxon>Lacticaseibacillus</taxon>
    </lineage>
</organism>
<keyword evidence="2 5" id="KW-0812">Transmembrane</keyword>
<dbReference type="GO" id="GO:0005886">
    <property type="term" value="C:plasma membrane"/>
    <property type="evidence" value="ECO:0007669"/>
    <property type="project" value="UniProtKB-SubCell"/>
</dbReference>
<dbReference type="SUPFAM" id="SSF90123">
    <property type="entry name" value="ABC transporter transmembrane region"/>
    <property type="match status" value="1"/>
</dbReference>
<dbReference type="Gene3D" id="1.20.1560.10">
    <property type="entry name" value="ABC transporter type 1, transmembrane domain"/>
    <property type="match status" value="1"/>
</dbReference>
<feature type="transmembrane region" description="Helical" evidence="5">
    <location>
        <begin position="157"/>
        <end position="175"/>
    </location>
</feature>
<evidence type="ECO:0000256" key="2">
    <source>
        <dbReference type="ARBA" id="ARBA00022692"/>
    </source>
</evidence>
<dbReference type="PROSITE" id="PS50929">
    <property type="entry name" value="ABC_TM1F"/>
    <property type="match status" value="1"/>
</dbReference>
<dbReference type="EMBL" id="ANKC01000351">
    <property type="protein sequence ID" value="EPC82118.1"/>
    <property type="molecule type" value="Genomic_DNA"/>
</dbReference>